<evidence type="ECO:0000256" key="1">
    <source>
        <dbReference type="SAM" id="Phobius"/>
    </source>
</evidence>
<keyword evidence="1" id="KW-0472">Membrane</keyword>
<evidence type="ECO:0000313" key="3">
    <source>
        <dbReference type="Proteomes" id="UP000322699"/>
    </source>
</evidence>
<proteinExistence type="predicted"/>
<organism evidence="2 3">
    <name type="scientific">Rubripirellula obstinata</name>
    <dbReference type="NCBI Taxonomy" id="406547"/>
    <lineage>
        <taxon>Bacteria</taxon>
        <taxon>Pseudomonadati</taxon>
        <taxon>Planctomycetota</taxon>
        <taxon>Planctomycetia</taxon>
        <taxon>Pirellulales</taxon>
        <taxon>Pirellulaceae</taxon>
        <taxon>Rubripirellula</taxon>
    </lineage>
</organism>
<protein>
    <submittedName>
        <fullName evidence="2">Uncharacterized protein</fullName>
    </submittedName>
</protein>
<dbReference type="AlphaFoldDB" id="A0A5B1C9X8"/>
<dbReference type="EMBL" id="VRLW01000003">
    <property type="protein sequence ID" value="KAA1257326.1"/>
    <property type="molecule type" value="Genomic_DNA"/>
</dbReference>
<keyword evidence="1" id="KW-0812">Transmembrane</keyword>
<name>A0A5B1C9X8_9BACT</name>
<sequence length="152" mass="16415">MLNRRRIAYAFLAVFALLAGGFGFLYVALAPFAQRDADARAAFGPIASLQPEILDNAFGVYIVRFTPDSFLTDRNVSQLLSLNRIPNDSDLTLMIETQSVTDESVTVIRQLTSVDRLHLNRTSISADGIALLVSSLPDCTLSFSATDAADGG</sequence>
<gene>
    <name evidence="2" type="ORF">LF1_54750</name>
</gene>
<dbReference type="Proteomes" id="UP000322699">
    <property type="component" value="Unassembled WGS sequence"/>
</dbReference>
<keyword evidence="3" id="KW-1185">Reference proteome</keyword>
<keyword evidence="1" id="KW-1133">Transmembrane helix</keyword>
<evidence type="ECO:0000313" key="2">
    <source>
        <dbReference type="EMBL" id="KAA1257326.1"/>
    </source>
</evidence>
<accession>A0A5B1C9X8</accession>
<feature type="transmembrane region" description="Helical" evidence="1">
    <location>
        <begin position="7"/>
        <end position="29"/>
    </location>
</feature>
<dbReference type="RefSeq" id="WP_068266611.1">
    <property type="nucleotide sequence ID" value="NZ_LWSK01000125.1"/>
</dbReference>
<comment type="caution">
    <text evidence="2">The sequence shown here is derived from an EMBL/GenBank/DDBJ whole genome shotgun (WGS) entry which is preliminary data.</text>
</comment>
<reference evidence="2 3" key="1">
    <citation type="submission" date="2019-08" db="EMBL/GenBank/DDBJ databases">
        <title>Deep-cultivation of Planctomycetes and their phenomic and genomic characterization uncovers novel biology.</title>
        <authorList>
            <person name="Wiegand S."/>
            <person name="Jogler M."/>
            <person name="Boedeker C."/>
            <person name="Pinto D."/>
            <person name="Vollmers J."/>
            <person name="Rivas-Marin E."/>
            <person name="Kohn T."/>
            <person name="Peeters S.H."/>
            <person name="Heuer A."/>
            <person name="Rast P."/>
            <person name="Oberbeckmann S."/>
            <person name="Bunk B."/>
            <person name="Jeske O."/>
            <person name="Meyerdierks A."/>
            <person name="Storesund J.E."/>
            <person name="Kallscheuer N."/>
            <person name="Luecker S."/>
            <person name="Lage O.M."/>
            <person name="Pohl T."/>
            <person name="Merkel B.J."/>
            <person name="Hornburger P."/>
            <person name="Mueller R.-W."/>
            <person name="Bruemmer F."/>
            <person name="Labrenz M."/>
            <person name="Spormann A.M."/>
            <person name="Op Den Camp H."/>
            <person name="Overmann J."/>
            <person name="Amann R."/>
            <person name="Jetten M.S.M."/>
            <person name="Mascher T."/>
            <person name="Medema M.H."/>
            <person name="Devos D.P."/>
            <person name="Kaster A.-K."/>
            <person name="Ovreas L."/>
            <person name="Rohde M."/>
            <person name="Galperin M.Y."/>
            <person name="Jogler C."/>
        </authorList>
    </citation>
    <scope>NUCLEOTIDE SEQUENCE [LARGE SCALE GENOMIC DNA]</scope>
    <source>
        <strain evidence="2 3">LF1</strain>
    </source>
</reference>